<organism evidence="11 12">
    <name type="scientific">Myroides odoratimimus</name>
    <dbReference type="NCBI Taxonomy" id="76832"/>
    <lineage>
        <taxon>Bacteria</taxon>
        <taxon>Pseudomonadati</taxon>
        <taxon>Bacteroidota</taxon>
        <taxon>Flavobacteriia</taxon>
        <taxon>Flavobacteriales</taxon>
        <taxon>Flavobacteriaceae</taxon>
        <taxon>Myroides</taxon>
    </lineage>
</organism>
<dbReference type="InterPro" id="IPR017850">
    <property type="entry name" value="Alkaline_phosphatase_core_sf"/>
</dbReference>
<feature type="binding site" evidence="7">
    <location>
        <position position="494"/>
    </location>
    <ligand>
        <name>substrate</name>
    </ligand>
</feature>
<evidence type="ECO:0000313" key="11">
    <source>
        <dbReference type="EMBL" id="ALU26791.1"/>
    </source>
</evidence>
<dbReference type="InterPro" id="IPR012160">
    <property type="entry name" value="LtaS-like"/>
</dbReference>
<keyword evidence="2" id="KW-1003">Cell membrane</keyword>
<dbReference type="PIRSF" id="PIRSF005091">
    <property type="entry name" value="Mmb_sulf_HI1246"/>
    <property type="match status" value="1"/>
</dbReference>
<protein>
    <submittedName>
        <fullName evidence="11">Sulfatase</fullName>
    </submittedName>
</protein>
<feature type="transmembrane region" description="Helical" evidence="9">
    <location>
        <begin position="44"/>
        <end position="70"/>
    </location>
</feature>
<reference evidence="11 12" key="1">
    <citation type="journal article" date="2016" name="J. Zhejiang Univ. Sci. B">
        <title>Antibiotic resistance mechanisms of Myroides sp.</title>
        <authorList>
            <person name="Hu S."/>
            <person name="Yuan S."/>
            <person name="Qu H."/>
            <person name="Jiang T."/>
            <person name="Zhou Y."/>
            <person name="Wang M."/>
            <person name="Ming D."/>
        </authorList>
    </citation>
    <scope>NUCLEOTIDE SEQUENCE [LARGE SCALE GENOMIC DNA]</scope>
    <source>
        <strain evidence="11 12">PR63039</strain>
    </source>
</reference>
<keyword evidence="4 9" id="KW-1133">Transmembrane helix</keyword>
<dbReference type="InterPro" id="IPR050448">
    <property type="entry name" value="OpgB/LTA_synthase_biosynth"/>
</dbReference>
<dbReference type="PANTHER" id="PTHR47371:SF3">
    <property type="entry name" value="PHOSPHOGLYCEROL TRANSFERASE I"/>
    <property type="match status" value="1"/>
</dbReference>
<feature type="transmembrane region" description="Helical" evidence="9">
    <location>
        <begin position="110"/>
        <end position="132"/>
    </location>
</feature>
<keyword evidence="5 9" id="KW-0472">Membrane</keyword>
<feature type="active site" evidence="6">
    <location>
        <position position="376"/>
    </location>
</feature>
<feature type="binding site" evidence="8">
    <location>
        <position position="336"/>
    </location>
    <ligand>
        <name>Mn(2+)</name>
        <dbReference type="ChEBI" id="CHEBI:29035"/>
    </ligand>
</feature>
<gene>
    <name evidence="11" type="ORF">AS202_11825</name>
</gene>
<dbReference type="RefSeq" id="WP_006265020.1">
    <property type="nucleotide sequence ID" value="NZ_CP013690.1"/>
</dbReference>
<evidence type="ECO:0000256" key="2">
    <source>
        <dbReference type="ARBA" id="ARBA00022475"/>
    </source>
</evidence>
<dbReference type="Pfam" id="PF00884">
    <property type="entry name" value="Sulfatase"/>
    <property type="match status" value="1"/>
</dbReference>
<accession>A0AAI8G5F3</accession>
<keyword evidence="3 9" id="KW-0812">Transmembrane</keyword>
<feature type="domain" description="Sulfatase N-terminal" evidence="10">
    <location>
        <begin position="328"/>
        <end position="598"/>
    </location>
</feature>
<comment type="subcellular location">
    <subcellularLocation>
        <location evidence="1">Cell membrane</location>
        <topology evidence="1">Multi-pass membrane protein</topology>
    </subcellularLocation>
</comment>
<evidence type="ECO:0000256" key="7">
    <source>
        <dbReference type="PIRSR" id="PIRSR005091-2"/>
    </source>
</evidence>
<feature type="binding site" evidence="8">
    <location>
        <position position="376"/>
    </location>
    <ligand>
        <name>Mn(2+)</name>
        <dbReference type="ChEBI" id="CHEBI:29035"/>
    </ligand>
</feature>
<feature type="binding site" evidence="8">
    <location>
        <position position="548"/>
    </location>
    <ligand>
        <name>Mn(2+)</name>
        <dbReference type="ChEBI" id="CHEBI:29035"/>
    </ligand>
</feature>
<dbReference type="PANTHER" id="PTHR47371">
    <property type="entry name" value="LIPOTEICHOIC ACID SYNTHASE"/>
    <property type="match status" value="1"/>
</dbReference>
<dbReference type="GO" id="GO:0005886">
    <property type="term" value="C:plasma membrane"/>
    <property type="evidence" value="ECO:0007669"/>
    <property type="project" value="UniProtKB-SubCell"/>
</dbReference>
<evidence type="ECO:0000259" key="10">
    <source>
        <dbReference type="Pfam" id="PF00884"/>
    </source>
</evidence>
<dbReference type="SUPFAM" id="SSF53649">
    <property type="entry name" value="Alkaline phosphatase-like"/>
    <property type="match status" value="1"/>
</dbReference>
<dbReference type="Proteomes" id="UP000069030">
    <property type="component" value="Chromosome"/>
</dbReference>
<evidence type="ECO:0000256" key="8">
    <source>
        <dbReference type="PIRSR" id="PIRSR005091-3"/>
    </source>
</evidence>
<dbReference type="AlphaFoldDB" id="A0AAI8G5F3"/>
<name>A0AAI8G5F3_9FLAO</name>
<evidence type="ECO:0000256" key="6">
    <source>
        <dbReference type="PIRSR" id="PIRSR005091-1"/>
    </source>
</evidence>
<feature type="transmembrane region" description="Helical" evidence="9">
    <location>
        <begin position="144"/>
        <end position="166"/>
    </location>
</feature>
<evidence type="ECO:0000256" key="5">
    <source>
        <dbReference type="ARBA" id="ARBA00023136"/>
    </source>
</evidence>
<dbReference type="CDD" id="cd16015">
    <property type="entry name" value="LTA_synthase"/>
    <property type="match status" value="1"/>
</dbReference>
<keyword evidence="7" id="KW-0464">Manganese</keyword>
<feature type="binding site" evidence="8">
    <location>
        <position position="547"/>
    </location>
    <ligand>
        <name>Mn(2+)</name>
        <dbReference type="ChEBI" id="CHEBI:29035"/>
    </ligand>
</feature>
<keyword evidence="7" id="KW-0479">Metal-binding</keyword>
<feature type="transmembrane region" description="Helical" evidence="9">
    <location>
        <begin position="197"/>
        <end position="216"/>
    </location>
</feature>
<dbReference type="GeneID" id="66975400"/>
<dbReference type="KEGG" id="mod:AS202_11825"/>
<evidence type="ECO:0000256" key="3">
    <source>
        <dbReference type="ARBA" id="ARBA00022692"/>
    </source>
</evidence>
<evidence type="ECO:0000256" key="4">
    <source>
        <dbReference type="ARBA" id="ARBA00022989"/>
    </source>
</evidence>
<feature type="transmembrane region" description="Helical" evidence="9">
    <location>
        <begin position="12"/>
        <end position="32"/>
    </location>
</feature>
<dbReference type="EMBL" id="CP013690">
    <property type="protein sequence ID" value="ALU26791.1"/>
    <property type="molecule type" value="Genomic_DNA"/>
</dbReference>
<evidence type="ECO:0000313" key="12">
    <source>
        <dbReference type="Proteomes" id="UP000069030"/>
    </source>
</evidence>
<dbReference type="InterPro" id="IPR000917">
    <property type="entry name" value="Sulfatase_N"/>
</dbReference>
<evidence type="ECO:0000256" key="9">
    <source>
        <dbReference type="SAM" id="Phobius"/>
    </source>
</evidence>
<proteinExistence type="predicted"/>
<sequence length="693" mass="79498">MSNNPSFFIPYKYLLCFYLLLNFVLRIVLINHPITTSTFTSGEVLSVFVLGFIRDILIFSIGYFIFWLYFIFFSNQKYNKPYGYIIFAILLGLWGWVTFGKTIISEYGGVLPEIAITFLSIKTVLFGICLFLPQHRTTVRKISYALTLFIFVLILVQNTVSEFFFWNEFGVRYNFIAVDYLVYTNEVIGNIMESYPVVPLFSIIALITLLTTYYIFKKTEYVIEHLAPLKNKVILSIVYLLVFGISLSAITKVMTPLNTDNIFAEELESNGVFKFYQAFNNSVIDYFKFYNTLPDDELAKNIKQFYPQYNGAPSLLRHINSDSTTIKKNVVLISIESLSADFMEFYGNTNKLTPFLDSLAMKSLFFTSTYATGNRTVRGLEAITMSIPPSPGESVVKRKDNKDKFTTGSVFAKNGYTVKYLYGGDAYFDNMQDFFEGNNYNIVDKCDFKPDQITFQNVWGVADGDMAKKAIEVMNEEYQQGKPFFNHIMTVSNHRPFTYPDGVLDTSDLTSARDKGVRYTDYAIKEFFALAKEQPWYDNTIFVILADHCASSAGKTQLPLDKYRIPAMIYAPKGLTPQQFDQMISQIDVMPTLLGILNFKYDSKFFGTNVLQADYKPRAFIATYQDLGYIRDNTLTILSPNQKVRQYGFNTQTVNNLVTPLTPIDDVQSKYVDEAISFYQFTAKQLESKSYNK</sequence>
<feature type="transmembrane region" description="Helical" evidence="9">
    <location>
        <begin position="82"/>
        <end position="104"/>
    </location>
</feature>
<dbReference type="Gene3D" id="3.30.1120.80">
    <property type="match status" value="1"/>
</dbReference>
<dbReference type="Gene3D" id="3.40.720.10">
    <property type="entry name" value="Alkaline Phosphatase, subunit A"/>
    <property type="match status" value="1"/>
</dbReference>
<feature type="transmembrane region" description="Helical" evidence="9">
    <location>
        <begin position="237"/>
        <end position="255"/>
    </location>
</feature>
<dbReference type="GO" id="GO:0046872">
    <property type="term" value="F:metal ion binding"/>
    <property type="evidence" value="ECO:0007669"/>
    <property type="project" value="UniProtKB-KW"/>
</dbReference>
<evidence type="ECO:0000256" key="1">
    <source>
        <dbReference type="ARBA" id="ARBA00004651"/>
    </source>
</evidence>